<evidence type="ECO:0000256" key="2">
    <source>
        <dbReference type="ARBA" id="ARBA00022448"/>
    </source>
</evidence>
<evidence type="ECO:0000256" key="1">
    <source>
        <dbReference type="ARBA" id="ARBA00006756"/>
    </source>
</evidence>
<evidence type="ECO:0000259" key="5">
    <source>
        <dbReference type="Pfam" id="PF03081"/>
    </source>
</evidence>
<dbReference type="GO" id="GO:0006887">
    <property type="term" value="P:exocytosis"/>
    <property type="evidence" value="ECO:0007669"/>
    <property type="project" value="UniProtKB-KW"/>
</dbReference>
<dbReference type="OrthoDB" id="1922221at2759"/>
<dbReference type="STRING" id="215637.A0A4P9ZQ93"/>
<evidence type="ECO:0000313" key="7">
    <source>
        <dbReference type="Proteomes" id="UP000268162"/>
    </source>
</evidence>
<name>A0A4P9ZQ93_9FUNG</name>
<protein>
    <recommendedName>
        <fullName evidence="4">Exocyst complex protein EXO70</fullName>
    </recommendedName>
</protein>
<keyword evidence="2 4" id="KW-0813">Transport</keyword>
<dbReference type="Pfam" id="PF20669">
    <property type="entry name" value="Exo70_N"/>
    <property type="match status" value="1"/>
</dbReference>
<evidence type="ECO:0000256" key="3">
    <source>
        <dbReference type="ARBA" id="ARBA00022483"/>
    </source>
</evidence>
<dbReference type="AlphaFoldDB" id="A0A4P9ZQ93"/>
<comment type="subcellular location">
    <subcellularLocation>
        <location evidence="4">Bud</location>
    </subcellularLocation>
    <subcellularLocation>
        <location evidence="4">Bud neck</location>
    </subcellularLocation>
</comment>
<dbReference type="PANTHER" id="PTHR12542:SF41">
    <property type="entry name" value="EXOCYST COMPLEX COMPONENT 7"/>
    <property type="match status" value="1"/>
</dbReference>
<proteinExistence type="inferred from homology"/>
<evidence type="ECO:0000313" key="6">
    <source>
        <dbReference type="EMBL" id="RKP35644.1"/>
    </source>
</evidence>
<dbReference type="GO" id="GO:0005935">
    <property type="term" value="C:cellular bud neck"/>
    <property type="evidence" value="ECO:0007669"/>
    <property type="project" value="UniProtKB-SubCell"/>
</dbReference>
<dbReference type="InterPro" id="IPR046364">
    <property type="entry name" value="Exo70_C"/>
</dbReference>
<dbReference type="Pfam" id="PF03081">
    <property type="entry name" value="Exo70_C"/>
    <property type="match status" value="1"/>
</dbReference>
<gene>
    <name evidence="6" type="ORF">BJ085DRAFT_35360</name>
</gene>
<dbReference type="GO" id="GO:0015031">
    <property type="term" value="P:protein transport"/>
    <property type="evidence" value="ECO:0007669"/>
    <property type="project" value="UniProtKB-KW"/>
</dbReference>
<reference evidence="7" key="1">
    <citation type="journal article" date="2018" name="Nat. Microbiol.">
        <title>Leveraging single-cell genomics to expand the fungal tree of life.</title>
        <authorList>
            <person name="Ahrendt S.R."/>
            <person name="Quandt C.A."/>
            <person name="Ciobanu D."/>
            <person name="Clum A."/>
            <person name="Salamov A."/>
            <person name="Andreopoulos B."/>
            <person name="Cheng J.F."/>
            <person name="Woyke T."/>
            <person name="Pelin A."/>
            <person name="Henrissat B."/>
            <person name="Reynolds N.K."/>
            <person name="Benny G.L."/>
            <person name="Smith M.E."/>
            <person name="James T.Y."/>
            <person name="Grigoriev I.V."/>
        </authorList>
    </citation>
    <scope>NUCLEOTIDE SEQUENCE [LARGE SCALE GENOMIC DNA]</scope>
    <source>
        <strain evidence="7">RSA 468</strain>
    </source>
</reference>
<dbReference type="SUPFAM" id="SSF74788">
    <property type="entry name" value="Cullin repeat-like"/>
    <property type="match status" value="1"/>
</dbReference>
<organism evidence="6 7">
    <name type="scientific">Dimargaris cristalligena</name>
    <dbReference type="NCBI Taxonomy" id="215637"/>
    <lineage>
        <taxon>Eukaryota</taxon>
        <taxon>Fungi</taxon>
        <taxon>Fungi incertae sedis</taxon>
        <taxon>Zoopagomycota</taxon>
        <taxon>Kickxellomycotina</taxon>
        <taxon>Dimargaritomycetes</taxon>
        <taxon>Dimargaritales</taxon>
        <taxon>Dimargaritaceae</taxon>
        <taxon>Dimargaris</taxon>
    </lineage>
</organism>
<dbReference type="Proteomes" id="UP000268162">
    <property type="component" value="Unassembled WGS sequence"/>
</dbReference>
<dbReference type="GO" id="GO:0000145">
    <property type="term" value="C:exocyst"/>
    <property type="evidence" value="ECO:0007669"/>
    <property type="project" value="InterPro"/>
</dbReference>
<keyword evidence="4" id="KW-0653">Protein transport</keyword>
<dbReference type="GO" id="GO:0005546">
    <property type="term" value="F:phosphatidylinositol-4,5-bisphosphate binding"/>
    <property type="evidence" value="ECO:0007669"/>
    <property type="project" value="InterPro"/>
</dbReference>
<accession>A0A4P9ZQ93</accession>
<dbReference type="EMBL" id="ML002821">
    <property type="protein sequence ID" value="RKP35644.1"/>
    <property type="molecule type" value="Genomic_DNA"/>
</dbReference>
<dbReference type="InterPro" id="IPR004140">
    <property type="entry name" value="Exo70"/>
</dbReference>
<comment type="function">
    <text evidence="4">Involved in the secretory pathway as part of the exocyst complex which tethers secretory vesicles to the sites of exocytosis. Also plays a role in the assembly of the exocyst.</text>
</comment>
<dbReference type="InterPro" id="IPR016159">
    <property type="entry name" value="Cullin_repeat-like_dom_sf"/>
</dbReference>
<comment type="similarity">
    <text evidence="1 4">Belongs to the EXO70 family.</text>
</comment>
<dbReference type="PANTHER" id="PTHR12542">
    <property type="entry name" value="EXOCYST COMPLEX PROTEIN EXO70"/>
    <property type="match status" value="1"/>
</dbReference>
<sequence>MGSAYVTNYLDLDEEHDELQFLQESLEQINQISSKARLARLGSLVKPIHQSSRSLGKMQQNVDDTIASLKNMVKYFDCVRDEEPIIKQGPNEDDLLPYLKSINNLQLANDFIKQVNMRSCERVSKQIKQLLEVGLQNLNELFKKWLQQYSEPIDPTKYKSPLDIPRPPPATLRLLEMLITYLSTSESEIGTTIDYTKSFIDIRTLYISKSMAAIYSAADTTRVQSTATVYQKGTSPFITLTVNLLKIAQAEHDFIESVLPGDSAMDVFIKTFHMPVKRYFESAEGLIQSARRTIQTEKFMLFDVFETLKFYQNELDKVLYLSPSERKIISNLIASMSTPLMTSFAEYMEEAKSMAKISMPHDGTIYEFSSSAMSHMKRLLDHQETVESMMVTLGDGHWGYIADSSMTAKPRKTFSGQVILKHYFMDILHLLTTSLEAKCKGSKKSGVSIVFLMNNYHYIAKNIMGSKLLDVLGENELRIYENLDWKYQDHFCAMWKSCVEYLADDNGGPMGLKNKLVGHDKMTIKDKFKHFNSTLDELLRNQQGYAIPDQDLRLNLMDRIREMLIPAYSEFMERYQHTEFAKNSGKYVRYTKDILDRTIQRLFNSP</sequence>
<evidence type="ECO:0000256" key="4">
    <source>
        <dbReference type="RuleBase" id="RU365026"/>
    </source>
</evidence>
<keyword evidence="3 4" id="KW-0268">Exocytosis</keyword>
<feature type="domain" description="Exocyst complex subunit Exo70 C-terminal" evidence="5">
    <location>
        <begin position="236"/>
        <end position="600"/>
    </location>
</feature>
<keyword evidence="7" id="KW-1185">Reference proteome</keyword>
<dbReference type="Gene3D" id="1.20.1280.170">
    <property type="entry name" value="Exocyst complex component Exo70"/>
    <property type="match status" value="1"/>
</dbReference>